<dbReference type="EMBL" id="CM007654">
    <property type="protein sequence ID" value="ONI11268.1"/>
    <property type="molecule type" value="Genomic_DNA"/>
</dbReference>
<name>A0A251PI87_PRUPE</name>
<keyword evidence="2" id="KW-1185">Reference proteome</keyword>
<dbReference type="Proteomes" id="UP000006882">
    <property type="component" value="Chromosome G4"/>
</dbReference>
<protein>
    <submittedName>
        <fullName evidence="1">Uncharacterized protein</fullName>
    </submittedName>
</protein>
<dbReference type="AlphaFoldDB" id="A0A251PI87"/>
<dbReference type="Gramene" id="ONI11268">
    <property type="protein sequence ID" value="ONI11268"/>
    <property type="gene ID" value="PRUPE_4G097400"/>
</dbReference>
<reference evidence="1 2" key="1">
    <citation type="journal article" date="2013" name="Nat. Genet.">
        <title>The high-quality draft genome of peach (Prunus persica) identifies unique patterns of genetic diversity, domestication and genome evolution.</title>
        <authorList>
            <consortium name="International Peach Genome Initiative"/>
            <person name="Verde I."/>
            <person name="Abbott A.G."/>
            <person name="Scalabrin S."/>
            <person name="Jung S."/>
            <person name="Shu S."/>
            <person name="Marroni F."/>
            <person name="Zhebentyayeva T."/>
            <person name="Dettori M.T."/>
            <person name="Grimwood J."/>
            <person name="Cattonaro F."/>
            <person name="Zuccolo A."/>
            <person name="Rossini L."/>
            <person name="Jenkins J."/>
            <person name="Vendramin E."/>
            <person name="Meisel L.A."/>
            <person name="Decroocq V."/>
            <person name="Sosinski B."/>
            <person name="Prochnik S."/>
            <person name="Mitros T."/>
            <person name="Policriti A."/>
            <person name="Cipriani G."/>
            <person name="Dondini L."/>
            <person name="Ficklin S."/>
            <person name="Goodstein D.M."/>
            <person name="Xuan P."/>
            <person name="Del Fabbro C."/>
            <person name="Aramini V."/>
            <person name="Copetti D."/>
            <person name="Gonzalez S."/>
            <person name="Horner D.S."/>
            <person name="Falchi R."/>
            <person name="Lucas S."/>
            <person name="Mica E."/>
            <person name="Maldonado J."/>
            <person name="Lazzari B."/>
            <person name="Bielenberg D."/>
            <person name="Pirona R."/>
            <person name="Miculan M."/>
            <person name="Barakat A."/>
            <person name="Testolin R."/>
            <person name="Stella A."/>
            <person name="Tartarini S."/>
            <person name="Tonutti P."/>
            <person name="Arus P."/>
            <person name="Orellana A."/>
            <person name="Wells C."/>
            <person name="Main D."/>
            <person name="Vizzotto G."/>
            <person name="Silva H."/>
            <person name="Salamini F."/>
            <person name="Schmutz J."/>
            <person name="Morgante M."/>
            <person name="Rokhsar D.S."/>
        </authorList>
    </citation>
    <scope>NUCLEOTIDE SEQUENCE [LARGE SCALE GENOMIC DNA]</scope>
    <source>
        <strain evidence="2">cv. Nemared</strain>
    </source>
</reference>
<proteinExistence type="predicted"/>
<evidence type="ECO:0000313" key="2">
    <source>
        <dbReference type="Proteomes" id="UP000006882"/>
    </source>
</evidence>
<organism evidence="1 2">
    <name type="scientific">Prunus persica</name>
    <name type="common">Peach</name>
    <name type="synonym">Amygdalus persica</name>
    <dbReference type="NCBI Taxonomy" id="3760"/>
    <lineage>
        <taxon>Eukaryota</taxon>
        <taxon>Viridiplantae</taxon>
        <taxon>Streptophyta</taxon>
        <taxon>Embryophyta</taxon>
        <taxon>Tracheophyta</taxon>
        <taxon>Spermatophyta</taxon>
        <taxon>Magnoliopsida</taxon>
        <taxon>eudicotyledons</taxon>
        <taxon>Gunneridae</taxon>
        <taxon>Pentapetalae</taxon>
        <taxon>rosids</taxon>
        <taxon>fabids</taxon>
        <taxon>Rosales</taxon>
        <taxon>Rosaceae</taxon>
        <taxon>Amygdaloideae</taxon>
        <taxon>Amygdaleae</taxon>
        <taxon>Prunus</taxon>
    </lineage>
</organism>
<sequence length="108" mass="12170">MASQSQSAKIIFWINSSLHLQQPIKVVIEVLQSINLPFFIAIVTKCIDTNVKVPYWILNKFPARCGKGVSEARIWLIFPPYGLNTNPVLPSLIIFFHKHANPSLEIGV</sequence>
<accession>A0A251PI87</accession>
<gene>
    <name evidence="1" type="ORF">PRUPE_4G097400</name>
</gene>
<evidence type="ECO:0000313" key="1">
    <source>
        <dbReference type="EMBL" id="ONI11268.1"/>
    </source>
</evidence>